<proteinExistence type="predicted"/>
<name>A0AAI9EC00_9PEZI</name>
<protein>
    <recommendedName>
        <fullName evidence="3">Sequence orphan</fullName>
    </recommendedName>
</protein>
<gene>
    <name evidence="1" type="ORF">LECACI_7A005678</name>
</gene>
<keyword evidence="2" id="KW-1185">Reference proteome</keyword>
<dbReference type="Proteomes" id="UP001296104">
    <property type="component" value="Unassembled WGS sequence"/>
</dbReference>
<organism evidence="1 2">
    <name type="scientific">Lecanosticta acicola</name>
    <dbReference type="NCBI Taxonomy" id="111012"/>
    <lineage>
        <taxon>Eukaryota</taxon>
        <taxon>Fungi</taxon>
        <taxon>Dikarya</taxon>
        <taxon>Ascomycota</taxon>
        <taxon>Pezizomycotina</taxon>
        <taxon>Dothideomycetes</taxon>
        <taxon>Dothideomycetidae</taxon>
        <taxon>Mycosphaerellales</taxon>
        <taxon>Mycosphaerellaceae</taxon>
        <taxon>Lecanosticta</taxon>
    </lineage>
</organism>
<dbReference type="PANTHER" id="PTHR37845:SF1">
    <property type="entry name" value="SEQUENCE ORPHAN"/>
    <property type="match status" value="1"/>
</dbReference>
<sequence length="257" mass="27711">MTAAVAVTPVMTVIDRAVVEAAAGQSSLMASVRSSLKQMVRQPHKSAAPRPFGAMLLLYAGTYFTANAIDTVSANNEGLRAESTTSSTTKLCAVTGVNVGLALNKDSCFARSFGTAATRSRALPRISYVPFLVRDGITLFATFNLPGRVASSFPDEVEKYMSRLSAAQLIMPAASQFVTTPLHLLGLDLYYRNGKLGFWERVKAAKRAWLSTSLARACRIIPAYGIGGIVNNDSRAYLMMKMEGRKRDPPMMDGIDA</sequence>
<evidence type="ECO:0008006" key="3">
    <source>
        <dbReference type="Google" id="ProtNLM"/>
    </source>
</evidence>
<accession>A0AAI9EC00</accession>
<comment type="caution">
    <text evidence="1">The sequence shown here is derived from an EMBL/GenBank/DDBJ whole genome shotgun (WGS) entry which is preliminary data.</text>
</comment>
<dbReference type="EMBL" id="CAVMBE010000037">
    <property type="protein sequence ID" value="CAK4030520.1"/>
    <property type="molecule type" value="Genomic_DNA"/>
</dbReference>
<dbReference type="AlphaFoldDB" id="A0AAI9EC00"/>
<dbReference type="InterPro" id="IPR038781">
    <property type="entry name" value="C365.16-ike"/>
</dbReference>
<dbReference type="GO" id="GO:0005739">
    <property type="term" value="C:mitochondrion"/>
    <property type="evidence" value="ECO:0007669"/>
    <property type="project" value="TreeGrafter"/>
</dbReference>
<evidence type="ECO:0000313" key="1">
    <source>
        <dbReference type="EMBL" id="CAK4030520.1"/>
    </source>
</evidence>
<dbReference type="PANTHER" id="PTHR37845">
    <property type="entry name" value="SEQUENCE ORPHAN"/>
    <property type="match status" value="1"/>
</dbReference>
<evidence type="ECO:0000313" key="2">
    <source>
        <dbReference type="Proteomes" id="UP001296104"/>
    </source>
</evidence>
<reference evidence="1" key="1">
    <citation type="submission" date="2023-11" db="EMBL/GenBank/DDBJ databases">
        <authorList>
            <person name="Alioto T."/>
            <person name="Alioto T."/>
            <person name="Gomez Garrido J."/>
        </authorList>
    </citation>
    <scope>NUCLEOTIDE SEQUENCE</scope>
</reference>